<proteinExistence type="predicted"/>
<comment type="caution">
    <text evidence="3">The sequence shown here is derived from an EMBL/GenBank/DDBJ whole genome shotgun (WGS) entry which is preliminary data.</text>
</comment>
<evidence type="ECO:0000313" key="4">
    <source>
        <dbReference type="Proteomes" id="UP001166304"/>
    </source>
</evidence>
<dbReference type="EMBL" id="JAHQXE010000003">
    <property type="protein sequence ID" value="MBV0902382.1"/>
    <property type="molecule type" value="Genomic_DNA"/>
</dbReference>
<dbReference type="RefSeq" id="WP_162413454.1">
    <property type="nucleotide sequence ID" value="NZ_JAHQXE010000003.1"/>
</dbReference>
<dbReference type="Pfam" id="PF25256">
    <property type="entry name" value="DUF7857"/>
    <property type="match status" value="1"/>
</dbReference>
<feature type="domain" description="DUF8080" evidence="2">
    <location>
        <begin position="154"/>
        <end position="227"/>
    </location>
</feature>
<reference evidence="3" key="1">
    <citation type="submission" date="2021-06" db="EMBL/GenBank/DDBJ databases">
        <title>New haloarchaea isolates fom saline soil.</title>
        <authorList>
            <person name="Duran-Viseras A."/>
            <person name="Sanchez-Porro C.S."/>
            <person name="Ventosa A."/>
        </authorList>
    </citation>
    <scope>NUCLEOTIDE SEQUENCE</scope>
    <source>
        <strain evidence="3">JCM 18369</strain>
    </source>
</reference>
<sequence length="238" mass="24872">MVTFDCRAERFDGVTLVTAVVSGVTEPTRLTVANRLDGPVYPPRRQGVSEAGWTDDGFEGVVRPGTRALGYATPAPAADSPAELVSAEPVSDPPTDDRLDTEEAVLRELGDPSPPADAVPTDDADAPPTAEPTATARSDGPPVDRATTAGQPLPDDVSRWLDTVARRVDRAEALAAADSLGEATEAVRAAGGLTGVRTLATRGSVDERCLRSLARRAERLADRRAAATVPVETLARLA</sequence>
<dbReference type="InterPro" id="IPR057179">
    <property type="entry name" value="DUF7857"/>
</dbReference>
<feature type="region of interest" description="Disordered" evidence="1">
    <location>
        <begin position="69"/>
        <end position="156"/>
    </location>
</feature>
<evidence type="ECO:0000259" key="2">
    <source>
        <dbReference type="Pfam" id="PF26296"/>
    </source>
</evidence>
<keyword evidence="4" id="KW-1185">Reference proteome</keyword>
<dbReference type="InterPro" id="IPR058393">
    <property type="entry name" value="DUF8080"/>
</dbReference>
<evidence type="ECO:0000313" key="3">
    <source>
        <dbReference type="EMBL" id="MBV0902382.1"/>
    </source>
</evidence>
<gene>
    <name evidence="3" type="ORF">KTS37_11345</name>
</gene>
<dbReference type="Proteomes" id="UP001166304">
    <property type="component" value="Unassembled WGS sequence"/>
</dbReference>
<dbReference type="AlphaFoldDB" id="A0AA41KFU7"/>
<organism evidence="3 4">
    <name type="scientific">Haloarcula salina</name>
    <dbReference type="NCBI Taxonomy" id="1429914"/>
    <lineage>
        <taxon>Archaea</taxon>
        <taxon>Methanobacteriati</taxon>
        <taxon>Methanobacteriota</taxon>
        <taxon>Stenosarchaea group</taxon>
        <taxon>Halobacteria</taxon>
        <taxon>Halobacteriales</taxon>
        <taxon>Haloarculaceae</taxon>
        <taxon>Haloarcula</taxon>
    </lineage>
</organism>
<evidence type="ECO:0000256" key="1">
    <source>
        <dbReference type="SAM" id="MobiDB-lite"/>
    </source>
</evidence>
<name>A0AA41KFU7_9EURY</name>
<accession>A0AA41KFU7</accession>
<dbReference type="Pfam" id="PF26296">
    <property type="entry name" value="DUF8080"/>
    <property type="match status" value="1"/>
</dbReference>
<feature type="compositionally biased region" description="Low complexity" evidence="1">
    <location>
        <begin position="126"/>
        <end position="136"/>
    </location>
</feature>
<protein>
    <recommendedName>
        <fullName evidence="2">DUF8080 domain-containing protein</fullName>
    </recommendedName>
</protein>